<dbReference type="Proteomes" id="UP000775213">
    <property type="component" value="Unassembled WGS sequence"/>
</dbReference>
<gene>
    <name evidence="1" type="ORF">IEQ34_015657</name>
</gene>
<evidence type="ECO:0000313" key="2">
    <source>
        <dbReference type="Proteomes" id="UP000775213"/>
    </source>
</evidence>
<reference evidence="1 2" key="1">
    <citation type="journal article" date="2021" name="Hortic Res">
        <title>Chromosome-scale assembly of the Dendrobium chrysotoxum genome enhances the understanding of orchid evolution.</title>
        <authorList>
            <person name="Zhang Y."/>
            <person name="Zhang G.Q."/>
            <person name="Zhang D."/>
            <person name="Liu X.D."/>
            <person name="Xu X.Y."/>
            <person name="Sun W.H."/>
            <person name="Yu X."/>
            <person name="Zhu X."/>
            <person name="Wang Z.W."/>
            <person name="Zhao X."/>
            <person name="Zhong W.Y."/>
            <person name="Chen H."/>
            <person name="Yin W.L."/>
            <person name="Huang T."/>
            <person name="Niu S.C."/>
            <person name="Liu Z.J."/>
        </authorList>
    </citation>
    <scope>NUCLEOTIDE SEQUENCE [LARGE SCALE GENOMIC DNA]</scope>
    <source>
        <strain evidence="1">Lindl</strain>
    </source>
</reference>
<organism evidence="1 2">
    <name type="scientific">Dendrobium chrysotoxum</name>
    <name type="common">Orchid</name>
    <dbReference type="NCBI Taxonomy" id="161865"/>
    <lineage>
        <taxon>Eukaryota</taxon>
        <taxon>Viridiplantae</taxon>
        <taxon>Streptophyta</taxon>
        <taxon>Embryophyta</taxon>
        <taxon>Tracheophyta</taxon>
        <taxon>Spermatophyta</taxon>
        <taxon>Magnoliopsida</taxon>
        <taxon>Liliopsida</taxon>
        <taxon>Asparagales</taxon>
        <taxon>Orchidaceae</taxon>
        <taxon>Epidendroideae</taxon>
        <taxon>Malaxideae</taxon>
        <taxon>Dendrobiinae</taxon>
        <taxon>Dendrobium</taxon>
    </lineage>
</organism>
<protein>
    <submittedName>
        <fullName evidence="1">Uncharacterized protein</fullName>
    </submittedName>
</protein>
<dbReference type="AlphaFoldDB" id="A0AAV7G0N1"/>
<proteinExistence type="predicted"/>
<comment type="caution">
    <text evidence="1">The sequence shown here is derived from an EMBL/GenBank/DDBJ whole genome shotgun (WGS) entry which is preliminary data.</text>
</comment>
<name>A0AAV7G0N1_DENCH</name>
<accession>A0AAV7G0N1</accession>
<dbReference type="EMBL" id="JAGFBR010000014">
    <property type="protein sequence ID" value="KAH0455625.1"/>
    <property type="molecule type" value="Genomic_DNA"/>
</dbReference>
<sequence>MVPKPPLVPLGYAKCDEVSLQWNTTRVGREVRYYVPSSVVLLELGRMFGFLVLNYLHFHILMILSVSAPPNPQLFHSQSGISGTIPCFRASSSLNAQKNPYHHVEKPPRSKP</sequence>
<evidence type="ECO:0000313" key="1">
    <source>
        <dbReference type="EMBL" id="KAH0455625.1"/>
    </source>
</evidence>
<keyword evidence="2" id="KW-1185">Reference proteome</keyword>